<keyword evidence="5 6" id="KW-0472">Membrane</keyword>
<comment type="caution">
    <text evidence="8">The sequence shown here is derived from an EMBL/GenBank/DDBJ whole genome shotgun (WGS) entry which is preliminary data.</text>
</comment>
<evidence type="ECO:0000256" key="1">
    <source>
        <dbReference type="ARBA" id="ARBA00004141"/>
    </source>
</evidence>
<evidence type="ECO:0000256" key="3">
    <source>
        <dbReference type="ARBA" id="ARBA00022692"/>
    </source>
</evidence>
<name>A0A5N5V7W1_MYCPH</name>
<evidence type="ECO:0000256" key="6">
    <source>
        <dbReference type="SAM" id="Phobius"/>
    </source>
</evidence>
<proteinExistence type="inferred from homology"/>
<keyword evidence="4 6" id="KW-1133">Transmembrane helix</keyword>
<dbReference type="InterPro" id="IPR050638">
    <property type="entry name" value="AA-Vitamin_Transporters"/>
</dbReference>
<feature type="transmembrane region" description="Helical" evidence="6">
    <location>
        <begin position="64"/>
        <end position="85"/>
    </location>
</feature>
<evidence type="ECO:0000259" key="7">
    <source>
        <dbReference type="Pfam" id="PF00892"/>
    </source>
</evidence>
<feature type="transmembrane region" description="Helical" evidence="6">
    <location>
        <begin position="120"/>
        <end position="138"/>
    </location>
</feature>
<dbReference type="InterPro" id="IPR000620">
    <property type="entry name" value="EamA_dom"/>
</dbReference>
<keyword evidence="3 6" id="KW-0812">Transmembrane</keyword>
<gene>
    <name evidence="8" type="ORF">MPHL21000_11660</name>
</gene>
<evidence type="ECO:0000313" key="8">
    <source>
        <dbReference type="EMBL" id="KAB7756710.1"/>
    </source>
</evidence>
<dbReference type="Proteomes" id="UP000325690">
    <property type="component" value="Unassembled WGS sequence"/>
</dbReference>
<keyword evidence="9" id="KW-1185">Reference proteome</keyword>
<dbReference type="RefSeq" id="WP_061481145.1">
    <property type="nucleotide sequence ID" value="NZ_ANBO01000023.1"/>
</dbReference>
<sequence length="340" mass="34582">MSSILSGVLGMTFVGGSAAVSGALADAPLSTAQALRYAVACLLLMGWARITGRRLLRPRGAEWLWLLGVALTGLVVFNVALVRGATHAEPAVLAVAVACVPIALAVVGPLQQRRRPGPRVLAAAVVVTAGAILVEGLGRCDTTGLLWALTVFACETGFTLLAVPVLGRHGAVGVSVHTTWLAAAIFAVPAVITEGPWAAATFDTGDILAIGYLAVGVTAVAFILWYSCVSALGAARAGLLTGVAPIAAATISLPLTGEPVGPAVWAGIGFIAAGLAVGLAARPALTSKFDRGSNQDADGPVDNVLITVADRFEMGRKPAFPLDDRRIRRGRGGLAGRPHG</sequence>
<dbReference type="Pfam" id="PF00892">
    <property type="entry name" value="EamA"/>
    <property type="match status" value="2"/>
</dbReference>
<organism evidence="8 9">
    <name type="scientific">Mycolicibacterium phlei DSM 43239 = CCUG 21000</name>
    <dbReference type="NCBI Taxonomy" id="1226750"/>
    <lineage>
        <taxon>Bacteria</taxon>
        <taxon>Bacillati</taxon>
        <taxon>Actinomycetota</taxon>
        <taxon>Actinomycetes</taxon>
        <taxon>Mycobacteriales</taxon>
        <taxon>Mycobacteriaceae</taxon>
        <taxon>Mycolicibacterium</taxon>
    </lineage>
</organism>
<protein>
    <submittedName>
        <fullName evidence="8">Membrane protein</fullName>
    </submittedName>
</protein>
<dbReference type="GO" id="GO:0016020">
    <property type="term" value="C:membrane"/>
    <property type="evidence" value="ECO:0007669"/>
    <property type="project" value="UniProtKB-SubCell"/>
</dbReference>
<feature type="transmembrane region" description="Helical" evidence="6">
    <location>
        <begin position="263"/>
        <end position="281"/>
    </location>
</feature>
<feature type="domain" description="EamA" evidence="7">
    <location>
        <begin position="2"/>
        <end position="134"/>
    </location>
</feature>
<feature type="transmembrane region" description="Helical" evidence="6">
    <location>
        <begin position="35"/>
        <end position="52"/>
    </location>
</feature>
<evidence type="ECO:0000256" key="5">
    <source>
        <dbReference type="ARBA" id="ARBA00023136"/>
    </source>
</evidence>
<dbReference type="PANTHER" id="PTHR32322">
    <property type="entry name" value="INNER MEMBRANE TRANSPORTER"/>
    <property type="match status" value="1"/>
</dbReference>
<feature type="transmembrane region" description="Helical" evidence="6">
    <location>
        <begin position="91"/>
        <end position="108"/>
    </location>
</feature>
<feature type="transmembrane region" description="Helical" evidence="6">
    <location>
        <begin position="144"/>
        <end position="163"/>
    </location>
</feature>
<feature type="transmembrane region" description="Helical" evidence="6">
    <location>
        <begin position="207"/>
        <end position="226"/>
    </location>
</feature>
<dbReference type="AlphaFoldDB" id="A0A5N5V7W1"/>
<dbReference type="EMBL" id="ANBP01000012">
    <property type="protein sequence ID" value="KAB7756710.1"/>
    <property type="molecule type" value="Genomic_DNA"/>
</dbReference>
<evidence type="ECO:0000256" key="4">
    <source>
        <dbReference type="ARBA" id="ARBA00022989"/>
    </source>
</evidence>
<comment type="similarity">
    <text evidence="2">Belongs to the EamA transporter family.</text>
</comment>
<evidence type="ECO:0000313" key="9">
    <source>
        <dbReference type="Proteomes" id="UP000325690"/>
    </source>
</evidence>
<accession>A0A5N5V7W1</accession>
<feature type="transmembrane region" description="Helical" evidence="6">
    <location>
        <begin position="170"/>
        <end position="192"/>
    </location>
</feature>
<feature type="domain" description="EamA" evidence="7">
    <location>
        <begin position="143"/>
        <end position="277"/>
    </location>
</feature>
<feature type="transmembrane region" description="Helical" evidence="6">
    <location>
        <begin position="238"/>
        <end position="257"/>
    </location>
</feature>
<comment type="subcellular location">
    <subcellularLocation>
        <location evidence="1">Membrane</location>
        <topology evidence="1">Multi-pass membrane protein</topology>
    </subcellularLocation>
</comment>
<dbReference type="SUPFAM" id="SSF103481">
    <property type="entry name" value="Multidrug resistance efflux transporter EmrE"/>
    <property type="match status" value="2"/>
</dbReference>
<dbReference type="PANTHER" id="PTHR32322:SF2">
    <property type="entry name" value="EAMA DOMAIN-CONTAINING PROTEIN"/>
    <property type="match status" value="1"/>
</dbReference>
<reference evidence="8 9" key="1">
    <citation type="submission" date="2012-10" db="EMBL/GenBank/DDBJ databases">
        <title>The draft sequence of the Mycobacterium pheli genome.</title>
        <authorList>
            <person name="Pettersson B.M.F."/>
            <person name="Das S."/>
            <person name="Dasgupta S."/>
            <person name="Bhattacharya A."/>
            <person name="Kirsebom L.A."/>
        </authorList>
    </citation>
    <scope>NUCLEOTIDE SEQUENCE [LARGE SCALE GENOMIC DNA]</scope>
    <source>
        <strain evidence="8 9">CCUG 21000</strain>
    </source>
</reference>
<evidence type="ECO:0000256" key="2">
    <source>
        <dbReference type="ARBA" id="ARBA00007362"/>
    </source>
</evidence>
<dbReference type="InterPro" id="IPR037185">
    <property type="entry name" value="EmrE-like"/>
</dbReference>
<dbReference type="GeneID" id="74301798"/>